<dbReference type="InterPro" id="IPR011037">
    <property type="entry name" value="Pyrv_Knase-like_insert_dom_sf"/>
</dbReference>
<dbReference type="Proteomes" id="UP000625780">
    <property type="component" value="Unassembled WGS sequence"/>
</dbReference>
<dbReference type="Gene3D" id="2.40.33.20">
    <property type="entry name" value="PK beta-barrel domain-like"/>
    <property type="match status" value="1"/>
</dbReference>
<gene>
    <name evidence="2" type="ORF">GCM10011361_08440</name>
</gene>
<dbReference type="InterPro" id="IPR052353">
    <property type="entry name" value="Benzoxazolinone_Detox_Enz"/>
</dbReference>
<evidence type="ECO:0000259" key="1">
    <source>
        <dbReference type="PROSITE" id="PS51340"/>
    </source>
</evidence>
<dbReference type="PROSITE" id="PS51340">
    <property type="entry name" value="MOSC"/>
    <property type="match status" value="1"/>
</dbReference>
<comment type="caution">
    <text evidence="2">The sequence shown here is derived from an EMBL/GenBank/DDBJ whole genome shotgun (WGS) entry which is preliminary data.</text>
</comment>
<accession>A0ABQ1QU12</accession>
<reference evidence="3" key="1">
    <citation type="journal article" date="2019" name="Int. J. Syst. Evol. Microbiol.">
        <title>The Global Catalogue of Microorganisms (GCM) 10K type strain sequencing project: providing services to taxonomists for standard genome sequencing and annotation.</title>
        <authorList>
            <consortium name="The Broad Institute Genomics Platform"/>
            <consortium name="The Broad Institute Genome Sequencing Center for Infectious Disease"/>
            <person name="Wu L."/>
            <person name="Ma J."/>
        </authorList>
    </citation>
    <scope>NUCLEOTIDE SEQUENCE [LARGE SCALE GENOMIC DNA]</scope>
    <source>
        <strain evidence="3">CGMCC 1.12606</strain>
    </source>
</reference>
<evidence type="ECO:0000313" key="2">
    <source>
        <dbReference type="EMBL" id="GGD43793.1"/>
    </source>
</evidence>
<dbReference type="EMBL" id="BMFH01000001">
    <property type="protein sequence ID" value="GGD43793.1"/>
    <property type="molecule type" value="Genomic_DNA"/>
</dbReference>
<dbReference type="InterPro" id="IPR005302">
    <property type="entry name" value="MoCF_Sase_C"/>
</dbReference>
<protein>
    <submittedName>
        <fullName evidence="2">Molybdenum cofactor biosysynthesis protein</fullName>
    </submittedName>
</protein>
<dbReference type="PANTHER" id="PTHR30212">
    <property type="entry name" value="PROTEIN YIIM"/>
    <property type="match status" value="1"/>
</dbReference>
<dbReference type="Pfam" id="PF03473">
    <property type="entry name" value="MOSC"/>
    <property type="match status" value="1"/>
</dbReference>
<proteinExistence type="predicted"/>
<feature type="domain" description="MOSC" evidence="1">
    <location>
        <begin position="28"/>
        <end position="163"/>
    </location>
</feature>
<dbReference type="SUPFAM" id="SSF50800">
    <property type="entry name" value="PK beta-barrel domain-like"/>
    <property type="match status" value="1"/>
</dbReference>
<evidence type="ECO:0000313" key="3">
    <source>
        <dbReference type="Proteomes" id="UP000625780"/>
    </source>
</evidence>
<name>A0ABQ1QU12_9FLAO</name>
<keyword evidence="3" id="KW-1185">Reference proteome</keyword>
<sequence length="214" mass="24357">MKVISTNIGQPTSFTWNGRTEKTGIFKSPVSHPVLLDLEDVKGDTVTDRKHHGGVFKACYIFSSDNYPYWKDRYPELEWNWGMFGENITIEGLDEANLLVGSTYQLGSALVQITIPREPCYKLGYRFGDQKIIEAFIEHGRPGTYLRVIKPGKVSTGDLFQLVDKKEDSLSIANLFSLLYSKEKDPDILSRALNCEFLPQRTKDKLSRYHKKGA</sequence>
<dbReference type="PANTHER" id="PTHR30212:SF2">
    <property type="entry name" value="PROTEIN YIIM"/>
    <property type="match status" value="1"/>
</dbReference>
<dbReference type="RefSeq" id="WP_188369447.1">
    <property type="nucleotide sequence ID" value="NZ_BMFH01000001.1"/>
</dbReference>
<organism evidence="2 3">
    <name type="scientific">Muriicola marianensis</name>
    <dbReference type="NCBI Taxonomy" id="1324801"/>
    <lineage>
        <taxon>Bacteria</taxon>
        <taxon>Pseudomonadati</taxon>
        <taxon>Bacteroidota</taxon>
        <taxon>Flavobacteriia</taxon>
        <taxon>Flavobacteriales</taxon>
        <taxon>Flavobacteriaceae</taxon>
        <taxon>Muriicola</taxon>
    </lineage>
</organism>